<evidence type="ECO:0000256" key="6">
    <source>
        <dbReference type="ARBA" id="ARBA00023014"/>
    </source>
</evidence>
<dbReference type="InterPro" id="IPR006058">
    <property type="entry name" value="2Fe2S_fd_BS"/>
</dbReference>
<dbReference type="GO" id="GO:0046872">
    <property type="term" value="F:metal ion binding"/>
    <property type="evidence" value="ECO:0007669"/>
    <property type="project" value="UniProtKB-KW"/>
</dbReference>
<feature type="domain" description="2Fe-2S ferredoxin-type" evidence="7">
    <location>
        <begin position="233"/>
        <end position="318"/>
    </location>
</feature>
<protein>
    <submittedName>
        <fullName evidence="9">Ferredoxin</fullName>
    </submittedName>
</protein>
<dbReference type="InterPro" id="IPR036010">
    <property type="entry name" value="2Fe-2S_ferredoxin-like_sf"/>
</dbReference>
<dbReference type="CDD" id="cd00207">
    <property type="entry name" value="fer2"/>
    <property type="match status" value="1"/>
</dbReference>
<dbReference type="Gene3D" id="3.10.20.30">
    <property type="match status" value="1"/>
</dbReference>
<dbReference type="GO" id="GO:0051537">
    <property type="term" value="F:2 iron, 2 sulfur cluster binding"/>
    <property type="evidence" value="ECO:0007669"/>
    <property type="project" value="UniProtKB-KW"/>
</dbReference>
<dbReference type="SUPFAM" id="SSF52343">
    <property type="entry name" value="Ferredoxin reductase-like, C-terminal NADP-linked domain"/>
    <property type="match status" value="1"/>
</dbReference>
<dbReference type="InterPro" id="IPR012675">
    <property type="entry name" value="Beta-grasp_dom_sf"/>
</dbReference>
<proteinExistence type="predicted"/>
<dbReference type="PANTHER" id="PTHR47354:SF1">
    <property type="entry name" value="CARNITINE MONOOXYGENASE REDUCTASE SUBUNIT"/>
    <property type="match status" value="1"/>
</dbReference>
<organism evidence="9 10">
    <name type="scientific">Comamonas testosteroni (strain DSM 14576 / KF-1)</name>
    <name type="common">Pseudomonas testosteroni</name>
    <dbReference type="NCBI Taxonomy" id="399795"/>
    <lineage>
        <taxon>Bacteria</taxon>
        <taxon>Pseudomonadati</taxon>
        <taxon>Pseudomonadota</taxon>
        <taxon>Betaproteobacteria</taxon>
        <taxon>Burkholderiales</taxon>
        <taxon>Comamonadaceae</taxon>
        <taxon>Comamonas</taxon>
    </lineage>
</organism>
<dbReference type="Proteomes" id="UP000003039">
    <property type="component" value="Unassembled WGS sequence"/>
</dbReference>
<evidence type="ECO:0000259" key="8">
    <source>
        <dbReference type="PROSITE" id="PS51384"/>
    </source>
</evidence>
<dbReference type="CDD" id="cd06185">
    <property type="entry name" value="PDR_like"/>
    <property type="match status" value="1"/>
</dbReference>
<dbReference type="RefSeq" id="WP_003054445.1">
    <property type="nucleotide sequence ID" value="NZ_AAUJ02000001.1"/>
</dbReference>
<dbReference type="InterPro" id="IPR017927">
    <property type="entry name" value="FAD-bd_FR_type"/>
</dbReference>
<keyword evidence="1" id="KW-0285">Flavoprotein</keyword>
<sequence>MTAATLRVRVARKTQETPDICSLELVHADGELLPSFSAGSHIDVHLPNGLIRQYSLLNDPAEQHRYMIAILRDPSSRGGSQAVHDLVQEGQAITIGMPRNLFPLAPVAGHSLLLAGGIGITPIVCMAHHLSSQQADFTLHYCTRSRERTAFRDSIAQSAFAPQTRFHHDDEHPAGLPALIGDPTPDRHLYVCGPRGFMDAVLETARRQGWAEQNLHYEFFSASTVSHDTDAAFDIKLAHTGRVIPVLKDQSVTQALAAAGVALSTSCEQGVCGTCLTRVLEGEPDHRDMFLSPVEQKRNDSFLPCCSRSRTPMLVLDM</sequence>
<dbReference type="SUPFAM" id="SSF54292">
    <property type="entry name" value="2Fe-2S ferredoxin-like"/>
    <property type="match status" value="1"/>
</dbReference>
<dbReference type="OrthoDB" id="370747at2"/>
<dbReference type="PROSITE" id="PS00197">
    <property type="entry name" value="2FE2S_FER_1"/>
    <property type="match status" value="1"/>
</dbReference>
<name>B7WQU8_COMTK</name>
<dbReference type="PROSITE" id="PS51085">
    <property type="entry name" value="2FE2S_FER_2"/>
    <property type="match status" value="1"/>
</dbReference>
<dbReference type="AlphaFoldDB" id="B7WQU8"/>
<dbReference type="Pfam" id="PF00111">
    <property type="entry name" value="Fer2"/>
    <property type="match status" value="1"/>
</dbReference>
<dbReference type="PROSITE" id="PS51384">
    <property type="entry name" value="FAD_FR"/>
    <property type="match status" value="1"/>
</dbReference>
<keyword evidence="3" id="KW-0479">Metal-binding</keyword>
<evidence type="ECO:0000259" key="7">
    <source>
        <dbReference type="PROSITE" id="PS51085"/>
    </source>
</evidence>
<evidence type="ECO:0000256" key="5">
    <source>
        <dbReference type="ARBA" id="ARBA00023004"/>
    </source>
</evidence>
<dbReference type="InterPro" id="IPR050415">
    <property type="entry name" value="MRET"/>
</dbReference>
<evidence type="ECO:0000313" key="10">
    <source>
        <dbReference type="Proteomes" id="UP000003039"/>
    </source>
</evidence>
<comment type="caution">
    <text evidence="9">The sequence shown here is derived from an EMBL/GenBank/DDBJ whole genome shotgun (WGS) entry which is preliminary data.</text>
</comment>
<keyword evidence="2" id="KW-0001">2Fe-2S</keyword>
<accession>B7WQU8</accession>
<dbReference type="SUPFAM" id="SSF63380">
    <property type="entry name" value="Riboflavin synthase domain-like"/>
    <property type="match status" value="1"/>
</dbReference>
<dbReference type="PRINTS" id="PR00409">
    <property type="entry name" value="PHDIOXRDTASE"/>
</dbReference>
<evidence type="ECO:0000256" key="4">
    <source>
        <dbReference type="ARBA" id="ARBA00023002"/>
    </source>
</evidence>
<keyword evidence="6" id="KW-0411">Iron-sulfur</keyword>
<dbReference type="PANTHER" id="PTHR47354">
    <property type="entry name" value="NADH OXIDOREDUCTASE HCR"/>
    <property type="match status" value="1"/>
</dbReference>
<dbReference type="eggNOG" id="COG1018">
    <property type="taxonomic scope" value="Bacteria"/>
</dbReference>
<dbReference type="InterPro" id="IPR039261">
    <property type="entry name" value="FNR_nucleotide-bd"/>
</dbReference>
<evidence type="ECO:0000256" key="2">
    <source>
        <dbReference type="ARBA" id="ARBA00022714"/>
    </source>
</evidence>
<dbReference type="InterPro" id="IPR017938">
    <property type="entry name" value="Riboflavin_synthase-like_b-brl"/>
</dbReference>
<dbReference type="Gene3D" id="3.40.50.80">
    <property type="entry name" value="Nucleotide-binding domain of ferredoxin-NADP reductase (FNR) module"/>
    <property type="match status" value="1"/>
</dbReference>
<dbReference type="GO" id="GO:0016491">
    <property type="term" value="F:oxidoreductase activity"/>
    <property type="evidence" value="ECO:0007669"/>
    <property type="project" value="UniProtKB-KW"/>
</dbReference>
<evidence type="ECO:0000256" key="1">
    <source>
        <dbReference type="ARBA" id="ARBA00022630"/>
    </source>
</evidence>
<dbReference type="Gene3D" id="2.40.30.10">
    <property type="entry name" value="Translation factors"/>
    <property type="match status" value="1"/>
</dbReference>
<keyword evidence="4" id="KW-0560">Oxidoreductase</keyword>
<keyword evidence="5" id="KW-0408">Iron</keyword>
<feature type="domain" description="FAD-binding FR-type" evidence="8">
    <location>
        <begin position="3"/>
        <end position="105"/>
    </location>
</feature>
<dbReference type="EMBL" id="AAUJ02000001">
    <property type="protein sequence ID" value="EED67093.1"/>
    <property type="molecule type" value="Genomic_DNA"/>
</dbReference>
<evidence type="ECO:0000256" key="3">
    <source>
        <dbReference type="ARBA" id="ARBA00022723"/>
    </source>
</evidence>
<dbReference type="InterPro" id="IPR001041">
    <property type="entry name" value="2Fe-2S_ferredoxin-type"/>
</dbReference>
<reference evidence="9 10" key="1">
    <citation type="journal article" date="2004" name="Appl. Environ. Microbiol.">
        <title>Mineralization of individual congeners of linear alkylbenzenesulfonate by defined pairs of heterotrophic bacteria.</title>
        <authorList>
            <person name="Schleheck D."/>
            <person name="Knepper T.P."/>
            <person name="Fischer K."/>
            <person name="Cook A.M."/>
        </authorList>
    </citation>
    <scope>NUCLEOTIDE SEQUENCE [LARGE SCALE GENOMIC DNA]</scope>
    <source>
        <strain evidence="10">DSM 14576 / KF-1</strain>
    </source>
</reference>
<gene>
    <name evidence="9" type="ORF">CtesDRAFT_PD2039</name>
</gene>
<evidence type="ECO:0000313" key="9">
    <source>
        <dbReference type="EMBL" id="EED67093.1"/>
    </source>
</evidence>